<evidence type="ECO:0000313" key="4">
    <source>
        <dbReference type="EMBL" id="CAI74768.1"/>
    </source>
</evidence>
<evidence type="ECO:0000256" key="1">
    <source>
        <dbReference type="SAM" id="Coils"/>
    </source>
</evidence>
<gene>
    <name evidence="4" type="ORF">TA11960</name>
</gene>
<protein>
    <submittedName>
        <fullName evidence="4">Hypothetical P-,Q-rich family protein, putative</fullName>
    </submittedName>
</protein>
<dbReference type="KEGG" id="tan:TA11960"/>
<keyword evidence="3" id="KW-0472">Membrane</keyword>
<reference evidence="4 5" key="1">
    <citation type="journal article" date="2005" name="Science">
        <title>Genome of the host-cell transforming parasite Theileria annulata compared with T. parva.</title>
        <authorList>
            <person name="Pain A."/>
            <person name="Renauld H."/>
            <person name="Berriman M."/>
            <person name="Murphy L."/>
            <person name="Yeats C.A."/>
            <person name="Weir W."/>
            <person name="Kerhornou A."/>
            <person name="Aslett M."/>
            <person name="Bishop R."/>
            <person name="Bouchier C."/>
            <person name="Cochet M."/>
            <person name="Coulson R.M.R."/>
            <person name="Cronin A."/>
            <person name="de Villiers E.P."/>
            <person name="Fraser A."/>
            <person name="Fosker N."/>
            <person name="Gardner M."/>
            <person name="Goble A."/>
            <person name="Griffiths-Jones S."/>
            <person name="Harris D.E."/>
            <person name="Katzer F."/>
            <person name="Larke N."/>
            <person name="Lord A."/>
            <person name="Maser P."/>
            <person name="McKellar S."/>
            <person name="Mooney P."/>
            <person name="Morton F."/>
            <person name="Nene V."/>
            <person name="O'Neil S."/>
            <person name="Price C."/>
            <person name="Quail M.A."/>
            <person name="Rabbinowitsch E."/>
            <person name="Rawlings N.D."/>
            <person name="Rutter S."/>
            <person name="Saunders D."/>
            <person name="Seeger K."/>
            <person name="Shah T."/>
            <person name="Squares R."/>
            <person name="Squares S."/>
            <person name="Tivey A."/>
            <person name="Walker A.R."/>
            <person name="Woodward J."/>
            <person name="Dobbelaere D.A.E."/>
            <person name="Langsley G."/>
            <person name="Rajandream M.A."/>
            <person name="McKeever D."/>
            <person name="Shiels B."/>
            <person name="Tait A."/>
            <person name="Barrell B.G."/>
            <person name="Hall N."/>
        </authorList>
    </citation>
    <scope>NUCLEOTIDE SEQUENCE [LARGE SCALE GENOMIC DNA]</scope>
    <source>
        <strain evidence="5">Ankara</strain>
    </source>
</reference>
<keyword evidence="5" id="KW-1185">Reference proteome</keyword>
<feature type="compositionally biased region" description="Low complexity" evidence="2">
    <location>
        <begin position="661"/>
        <end position="673"/>
    </location>
</feature>
<dbReference type="STRING" id="5874.Q4UDS1"/>
<dbReference type="EMBL" id="CR940348">
    <property type="protein sequence ID" value="CAI74768.1"/>
    <property type="molecule type" value="Genomic_DNA"/>
</dbReference>
<feature type="region of interest" description="Disordered" evidence="2">
    <location>
        <begin position="261"/>
        <end position="285"/>
    </location>
</feature>
<feature type="coiled-coil region" evidence="1">
    <location>
        <begin position="385"/>
        <end position="451"/>
    </location>
</feature>
<feature type="region of interest" description="Disordered" evidence="2">
    <location>
        <begin position="767"/>
        <end position="818"/>
    </location>
</feature>
<name>Q4UDS1_THEAN</name>
<feature type="compositionally biased region" description="Basic residues" evidence="2">
    <location>
        <begin position="861"/>
        <end position="874"/>
    </location>
</feature>
<evidence type="ECO:0000256" key="2">
    <source>
        <dbReference type="SAM" id="MobiDB-lite"/>
    </source>
</evidence>
<dbReference type="PROSITE" id="PS51257">
    <property type="entry name" value="PROKAR_LIPOPROTEIN"/>
    <property type="match status" value="1"/>
</dbReference>
<feature type="compositionally biased region" description="Low complexity" evidence="2">
    <location>
        <begin position="775"/>
        <end position="795"/>
    </location>
</feature>
<sequence>MNNIIKYLIFVMIFISCTQIICFKILDITSIDMNLIDVHMEDLYGNILVVTIITKSNNEIKSLKEKFAHIWSNLSSNENLNEVKIYKLYGEPRLLYIITTFENKNVIKFYSKKFNKWLEVNLNDFNSAFKAFETTRVFDLKPAVDIDTFMAQRQYFSGVRAYVFTPYNVFDVVLVQHDSRIIWSTNDPGKKCIRIIVYGELDSPKLVQISVLHNSNIHGFKTDIQGERITQQKDIMKMHLINEFHRGARLARKRVRRMEIEKQAKQTEATEDIGDTSTSKRRKGPMRELIDVGDGEIEGVTQEELDEDDEDGLEQMTQKKLYLNEKKLLENEIIGLKFEISQIQELIEVEKKQIKDKEGTEEDSSDDDEYDERVYDKHYQKMIEIEKIEKKIYELENQIRLKIGEMVSMEEKLRKLEEDPDGYLKQQLSKLLEKERDAKILSNKIDMLNSEIIDLRHVLVNERILDRSGRDPILSRTKQYEYLIRSKEKEIEPLDKALNVIKCQIEKLTGLDNEYHYPQPPEPLVLSYRLWMDGRVRPEKRKRYESIRTIEFGFDKTTQVNIELETQQVSRYQQPYDPYQQPYQPYQEPYQPIPGTQYIELQPIQQQYYPGAQYQHIQQPQYQQIPQPYQPQPGPQYIELQPIQQQIPQPIVEQPVTQIQQKQPVQETQPQVTYKPYKPRIQGSQGMRKQSQTQTEGTSQQDGVVKQPRLFRPYLDEPYQPQQQQPQQVQHIQQPYHPYQHPYQPIPEPQQQQPELEPDVVTISISDDSDEDAVQETQTQPQQQQYHPYQQTQPQPQAPQPPPYQPYQPFQPYQPPQQLQQPEILQELLTHETIQDQDESPKRKRGRPPMKLTNPELEDRRRRRNMRRMWKKMWIKNSSRKEENNQSKKGYTTTYKFPVPPQPLMKPVLDRNELYNQLGGGEEWEENQETRIRPYERTKRQKREWIEEKYYKITGKGWIRITVYEFKDKIEKLKEG</sequence>
<feature type="region of interest" description="Disordered" evidence="2">
    <location>
        <begin position="661"/>
        <end position="706"/>
    </location>
</feature>
<dbReference type="InParanoid" id="Q4UDS1"/>
<dbReference type="RefSeq" id="XP_952500.1">
    <property type="nucleotide sequence ID" value="XM_947407.1"/>
</dbReference>
<proteinExistence type="predicted"/>
<accession>Q4UDS1</accession>
<feature type="compositionally biased region" description="Pro residues" evidence="2">
    <location>
        <begin position="796"/>
        <end position="806"/>
    </location>
</feature>
<organism evidence="4 5">
    <name type="scientific">Theileria annulata</name>
    <dbReference type="NCBI Taxonomy" id="5874"/>
    <lineage>
        <taxon>Eukaryota</taxon>
        <taxon>Sar</taxon>
        <taxon>Alveolata</taxon>
        <taxon>Apicomplexa</taxon>
        <taxon>Aconoidasida</taxon>
        <taxon>Piroplasmida</taxon>
        <taxon>Theileriidae</taxon>
        <taxon>Theileria</taxon>
    </lineage>
</organism>
<feature type="compositionally biased region" description="Low complexity" evidence="2">
    <location>
        <begin position="807"/>
        <end position="818"/>
    </location>
</feature>
<dbReference type="GeneID" id="3861976"/>
<feature type="region of interest" description="Disordered" evidence="2">
    <location>
        <begin position="832"/>
        <end position="898"/>
    </location>
</feature>
<feature type="transmembrane region" description="Helical" evidence="3">
    <location>
        <begin position="7"/>
        <end position="26"/>
    </location>
</feature>
<dbReference type="AlphaFoldDB" id="Q4UDS1"/>
<feature type="region of interest" description="Disordered" evidence="2">
    <location>
        <begin position="737"/>
        <end position="756"/>
    </location>
</feature>
<keyword evidence="1" id="KW-0175">Coiled coil</keyword>
<dbReference type="Proteomes" id="UP000001950">
    <property type="component" value="Chromosome 2"/>
</dbReference>
<evidence type="ECO:0000313" key="5">
    <source>
        <dbReference type="Proteomes" id="UP000001950"/>
    </source>
</evidence>
<feature type="compositionally biased region" description="Low complexity" evidence="2">
    <location>
        <begin position="690"/>
        <end position="701"/>
    </location>
</feature>
<dbReference type="VEuPathDB" id="PiroplasmaDB:TA11960"/>
<keyword evidence="3" id="KW-1133">Transmembrane helix</keyword>
<keyword evidence="3" id="KW-0812">Transmembrane</keyword>
<evidence type="ECO:0000256" key="3">
    <source>
        <dbReference type="SAM" id="Phobius"/>
    </source>
</evidence>